<protein>
    <submittedName>
        <fullName evidence="1">Uncharacterized protein</fullName>
    </submittedName>
</protein>
<dbReference type="EMBL" id="CM042050">
    <property type="protein sequence ID" value="KAI3733951.1"/>
    <property type="molecule type" value="Genomic_DNA"/>
</dbReference>
<accession>A0ACB9CI30</accession>
<name>A0ACB9CI30_ARCLA</name>
<proteinExistence type="predicted"/>
<reference evidence="2" key="1">
    <citation type="journal article" date="2022" name="Mol. Ecol. Resour.">
        <title>The genomes of chicory, endive, great burdock and yacon provide insights into Asteraceae palaeo-polyploidization history and plant inulin production.</title>
        <authorList>
            <person name="Fan W."/>
            <person name="Wang S."/>
            <person name="Wang H."/>
            <person name="Wang A."/>
            <person name="Jiang F."/>
            <person name="Liu H."/>
            <person name="Zhao H."/>
            <person name="Xu D."/>
            <person name="Zhang Y."/>
        </authorList>
    </citation>
    <scope>NUCLEOTIDE SEQUENCE [LARGE SCALE GENOMIC DNA]</scope>
    <source>
        <strain evidence="2">cv. Niubang</strain>
    </source>
</reference>
<comment type="caution">
    <text evidence="1">The sequence shown here is derived from an EMBL/GenBank/DDBJ whole genome shotgun (WGS) entry which is preliminary data.</text>
</comment>
<organism evidence="1 2">
    <name type="scientific">Arctium lappa</name>
    <name type="common">Greater burdock</name>
    <name type="synonym">Lappa major</name>
    <dbReference type="NCBI Taxonomy" id="4217"/>
    <lineage>
        <taxon>Eukaryota</taxon>
        <taxon>Viridiplantae</taxon>
        <taxon>Streptophyta</taxon>
        <taxon>Embryophyta</taxon>
        <taxon>Tracheophyta</taxon>
        <taxon>Spermatophyta</taxon>
        <taxon>Magnoliopsida</taxon>
        <taxon>eudicotyledons</taxon>
        <taxon>Gunneridae</taxon>
        <taxon>Pentapetalae</taxon>
        <taxon>asterids</taxon>
        <taxon>campanulids</taxon>
        <taxon>Asterales</taxon>
        <taxon>Asteraceae</taxon>
        <taxon>Carduoideae</taxon>
        <taxon>Cardueae</taxon>
        <taxon>Arctiinae</taxon>
        <taxon>Arctium</taxon>
    </lineage>
</organism>
<gene>
    <name evidence="1" type="ORF">L6452_13410</name>
</gene>
<reference evidence="1 2" key="2">
    <citation type="journal article" date="2022" name="Mol. Ecol. Resour.">
        <title>The genomes of chicory, endive, great burdock and yacon provide insights into Asteraceae paleo-polyploidization history and plant inulin production.</title>
        <authorList>
            <person name="Fan W."/>
            <person name="Wang S."/>
            <person name="Wang H."/>
            <person name="Wang A."/>
            <person name="Jiang F."/>
            <person name="Liu H."/>
            <person name="Zhao H."/>
            <person name="Xu D."/>
            <person name="Zhang Y."/>
        </authorList>
    </citation>
    <scope>NUCLEOTIDE SEQUENCE [LARGE SCALE GENOMIC DNA]</scope>
    <source>
        <strain evidence="2">cv. Niubang</strain>
    </source>
</reference>
<keyword evidence="2" id="KW-1185">Reference proteome</keyword>
<evidence type="ECO:0000313" key="2">
    <source>
        <dbReference type="Proteomes" id="UP001055879"/>
    </source>
</evidence>
<sequence>MSEDCGEEKKLEAYEDESPMEQQRERQTAVGDRPEVSPEEEGIEETLNNDDIDLGKFPRVVIESPNLQPTLKEKGSPIPQIHGQSDSKEGQVEPNCSRSNREEFPTKNKEGPSGRKTDGDQREKSNNQTELNDMSEFNPKASRRKNMNNCRESSRLRRRENMAFGKSRVSFHHLKQMARGNSQKKDNQRKAINGADLKKKRKSRSQSGGGGVRYRSQQK</sequence>
<dbReference type="Proteomes" id="UP001055879">
    <property type="component" value="Linkage Group LG04"/>
</dbReference>
<evidence type="ECO:0000313" key="1">
    <source>
        <dbReference type="EMBL" id="KAI3733951.1"/>
    </source>
</evidence>